<reference evidence="1" key="1">
    <citation type="submission" date="2019-10" db="EMBL/GenBank/DDBJ databases">
        <authorList>
            <consortium name="DOE Joint Genome Institute"/>
            <person name="Kuo A."/>
            <person name="Miyauchi S."/>
            <person name="Kiss E."/>
            <person name="Drula E."/>
            <person name="Kohler A."/>
            <person name="Sanchez-Garcia M."/>
            <person name="Andreopoulos B."/>
            <person name="Barry K.W."/>
            <person name="Bonito G."/>
            <person name="Buee M."/>
            <person name="Carver A."/>
            <person name="Chen C."/>
            <person name="Cichocki N."/>
            <person name="Clum A."/>
            <person name="Culley D."/>
            <person name="Crous P.W."/>
            <person name="Fauchery L."/>
            <person name="Girlanda M."/>
            <person name="Hayes R."/>
            <person name="Keri Z."/>
            <person name="Labutti K."/>
            <person name="Lipzen A."/>
            <person name="Lombard V."/>
            <person name="Magnuson J."/>
            <person name="Maillard F."/>
            <person name="Morin E."/>
            <person name="Murat C."/>
            <person name="Nolan M."/>
            <person name="Ohm R."/>
            <person name="Pangilinan J."/>
            <person name="Pereira M."/>
            <person name="Perotto S."/>
            <person name="Peter M."/>
            <person name="Riley R."/>
            <person name="Sitrit Y."/>
            <person name="Stielow B."/>
            <person name="Szollosi G."/>
            <person name="Zifcakova L."/>
            <person name="Stursova M."/>
            <person name="Spatafora J.W."/>
            <person name="Tedersoo L."/>
            <person name="Vaario L.-M."/>
            <person name="Yamada A."/>
            <person name="Yan M."/>
            <person name="Wang P."/>
            <person name="Xu J."/>
            <person name="Bruns T."/>
            <person name="Baldrian P."/>
            <person name="Vilgalys R."/>
            <person name="Henrissat B."/>
            <person name="Grigoriev I.V."/>
            <person name="Hibbett D."/>
            <person name="Nagy L.G."/>
            <person name="Martin F.M."/>
        </authorList>
    </citation>
    <scope>NUCLEOTIDE SEQUENCE</scope>
    <source>
        <strain evidence="1">P2</strain>
    </source>
</reference>
<name>A0ACB6ZQH3_THEGA</name>
<gene>
    <name evidence="1" type="ORF">BDM02DRAFT_3110836</name>
</gene>
<sequence length="83" mass="9632">MDQPQNTNPIVAQELISRLTEEIKNLRNENAQLQVRPSPIPAKGSLYNMTQTKLYRTDRVAFRERGKTQVTALRRITMTFSKK</sequence>
<comment type="caution">
    <text evidence="1">The sequence shown here is derived from an EMBL/GenBank/DDBJ whole genome shotgun (WGS) entry which is preliminary data.</text>
</comment>
<proteinExistence type="predicted"/>
<evidence type="ECO:0000313" key="1">
    <source>
        <dbReference type="EMBL" id="KAF9651391.1"/>
    </source>
</evidence>
<protein>
    <submittedName>
        <fullName evidence="1">Uncharacterized protein</fullName>
    </submittedName>
</protein>
<keyword evidence="2" id="KW-1185">Reference proteome</keyword>
<dbReference type="Proteomes" id="UP000886501">
    <property type="component" value="Unassembled WGS sequence"/>
</dbReference>
<evidence type="ECO:0000313" key="2">
    <source>
        <dbReference type="Proteomes" id="UP000886501"/>
    </source>
</evidence>
<dbReference type="EMBL" id="MU117976">
    <property type="protein sequence ID" value="KAF9651391.1"/>
    <property type="molecule type" value="Genomic_DNA"/>
</dbReference>
<accession>A0ACB6ZQH3</accession>
<reference evidence="1" key="2">
    <citation type="journal article" date="2020" name="Nat. Commun.">
        <title>Large-scale genome sequencing of mycorrhizal fungi provides insights into the early evolution of symbiotic traits.</title>
        <authorList>
            <person name="Miyauchi S."/>
            <person name="Kiss E."/>
            <person name="Kuo A."/>
            <person name="Drula E."/>
            <person name="Kohler A."/>
            <person name="Sanchez-Garcia M."/>
            <person name="Morin E."/>
            <person name="Andreopoulos B."/>
            <person name="Barry K.W."/>
            <person name="Bonito G."/>
            <person name="Buee M."/>
            <person name="Carver A."/>
            <person name="Chen C."/>
            <person name="Cichocki N."/>
            <person name="Clum A."/>
            <person name="Culley D."/>
            <person name="Crous P.W."/>
            <person name="Fauchery L."/>
            <person name="Girlanda M."/>
            <person name="Hayes R.D."/>
            <person name="Keri Z."/>
            <person name="LaButti K."/>
            <person name="Lipzen A."/>
            <person name="Lombard V."/>
            <person name="Magnuson J."/>
            <person name="Maillard F."/>
            <person name="Murat C."/>
            <person name="Nolan M."/>
            <person name="Ohm R.A."/>
            <person name="Pangilinan J."/>
            <person name="Pereira M.F."/>
            <person name="Perotto S."/>
            <person name="Peter M."/>
            <person name="Pfister S."/>
            <person name="Riley R."/>
            <person name="Sitrit Y."/>
            <person name="Stielow J.B."/>
            <person name="Szollosi G."/>
            <person name="Zifcakova L."/>
            <person name="Stursova M."/>
            <person name="Spatafora J.W."/>
            <person name="Tedersoo L."/>
            <person name="Vaario L.M."/>
            <person name="Yamada A."/>
            <person name="Yan M."/>
            <person name="Wang P."/>
            <person name="Xu J."/>
            <person name="Bruns T."/>
            <person name="Baldrian P."/>
            <person name="Vilgalys R."/>
            <person name="Dunand C."/>
            <person name="Henrissat B."/>
            <person name="Grigoriev I.V."/>
            <person name="Hibbett D."/>
            <person name="Nagy L.G."/>
            <person name="Martin F.M."/>
        </authorList>
    </citation>
    <scope>NUCLEOTIDE SEQUENCE</scope>
    <source>
        <strain evidence="1">P2</strain>
    </source>
</reference>
<organism evidence="1 2">
    <name type="scientific">Thelephora ganbajun</name>
    <name type="common">Ganba fungus</name>
    <dbReference type="NCBI Taxonomy" id="370292"/>
    <lineage>
        <taxon>Eukaryota</taxon>
        <taxon>Fungi</taxon>
        <taxon>Dikarya</taxon>
        <taxon>Basidiomycota</taxon>
        <taxon>Agaricomycotina</taxon>
        <taxon>Agaricomycetes</taxon>
        <taxon>Thelephorales</taxon>
        <taxon>Thelephoraceae</taxon>
        <taxon>Thelephora</taxon>
    </lineage>
</organism>